<accession>A0A4Z0LUU2</accession>
<feature type="transmembrane region" description="Helical" evidence="10">
    <location>
        <begin position="190"/>
        <end position="207"/>
    </location>
</feature>
<dbReference type="Pfam" id="PF16916">
    <property type="entry name" value="ZT_dimer"/>
    <property type="match status" value="1"/>
</dbReference>
<dbReference type="Pfam" id="PF01545">
    <property type="entry name" value="Cation_efflux"/>
    <property type="match status" value="1"/>
</dbReference>
<evidence type="ECO:0000256" key="5">
    <source>
        <dbReference type="ARBA" id="ARBA00022496"/>
    </source>
</evidence>
<dbReference type="InterPro" id="IPR002524">
    <property type="entry name" value="Cation_efflux"/>
</dbReference>
<comment type="subcellular location">
    <subcellularLocation>
        <location evidence="1">Cell membrane</location>
        <topology evidence="1">Multi-pass membrane protein</topology>
    </subcellularLocation>
</comment>
<dbReference type="InterPro" id="IPR027470">
    <property type="entry name" value="Cation_efflux_CTD"/>
</dbReference>
<keyword evidence="5" id="KW-0410">Iron transport</keyword>
<keyword evidence="8 10" id="KW-1133">Transmembrane helix</keyword>
<dbReference type="SUPFAM" id="SSF161111">
    <property type="entry name" value="Cation efflux protein transmembrane domain-like"/>
    <property type="match status" value="1"/>
</dbReference>
<evidence type="ECO:0000256" key="1">
    <source>
        <dbReference type="ARBA" id="ARBA00004651"/>
    </source>
</evidence>
<evidence type="ECO:0000256" key="3">
    <source>
        <dbReference type="ARBA" id="ARBA00022448"/>
    </source>
</evidence>
<protein>
    <submittedName>
        <fullName evidence="13">Cation diffusion facilitator family transporter</fullName>
    </submittedName>
</protein>
<proteinExistence type="inferred from homology"/>
<evidence type="ECO:0000313" key="14">
    <source>
        <dbReference type="Proteomes" id="UP000298050"/>
    </source>
</evidence>
<dbReference type="InterPro" id="IPR058533">
    <property type="entry name" value="Cation_efflux_TM"/>
</dbReference>
<dbReference type="InterPro" id="IPR036837">
    <property type="entry name" value="Cation_efflux_CTD_sf"/>
</dbReference>
<keyword evidence="14" id="KW-1185">Reference proteome</keyword>
<feature type="transmembrane region" description="Helical" evidence="10">
    <location>
        <begin position="123"/>
        <end position="147"/>
    </location>
</feature>
<evidence type="ECO:0000256" key="8">
    <source>
        <dbReference type="ARBA" id="ARBA00022989"/>
    </source>
</evidence>
<dbReference type="RefSeq" id="WP_135446542.1">
    <property type="nucleotide sequence ID" value="NZ_SRLE01000017.1"/>
</dbReference>
<evidence type="ECO:0000256" key="7">
    <source>
        <dbReference type="ARBA" id="ARBA00022906"/>
    </source>
</evidence>
<dbReference type="GO" id="GO:0015086">
    <property type="term" value="F:cadmium ion transmembrane transporter activity"/>
    <property type="evidence" value="ECO:0007669"/>
    <property type="project" value="TreeGrafter"/>
</dbReference>
<dbReference type="InterPro" id="IPR027469">
    <property type="entry name" value="Cation_efflux_TMD_sf"/>
</dbReference>
<feature type="domain" description="Cation efflux protein transmembrane" evidence="11">
    <location>
        <begin position="24"/>
        <end position="215"/>
    </location>
</feature>
<dbReference type="InterPro" id="IPR050291">
    <property type="entry name" value="CDF_Transporter"/>
</dbReference>
<keyword evidence="9 10" id="KW-0472">Membrane</keyword>
<comment type="similarity">
    <text evidence="2">Belongs to the cation diffusion facilitator (CDF) transporter (TC 2.A.4) family. FieF subfamily.</text>
</comment>
<evidence type="ECO:0000256" key="4">
    <source>
        <dbReference type="ARBA" id="ARBA00022475"/>
    </source>
</evidence>
<dbReference type="Proteomes" id="UP000298050">
    <property type="component" value="Unassembled WGS sequence"/>
</dbReference>
<evidence type="ECO:0000256" key="6">
    <source>
        <dbReference type="ARBA" id="ARBA00022692"/>
    </source>
</evidence>
<sequence length="309" mass="33993">MSRGSQRRAQASRRARLMRWATYASVSVASLLILVKFIAWQWSGSISLLATLVDSLLDSLASLVNLFAVRHALSPADREHRFGHGKAEALAGLGQSLLIASSSCYLLYSAFERFLEPTAVTQVLPAIAVILFSLVATLGLLAFQSFVVRETGSVAIRADSLHYRSDLLVNLAVLLALGLARFDLLWVDPLIGAVIALYILRSAWGIARDALDHLMDRELPDAERRSIRRIVLAHPDVHGMHDLRTRRSGNDTFLQLHVVLADGLTLQGAHRIIDEVEAELESAFPGAEVLIHPDPVSVVGVETRQEFLR</sequence>
<dbReference type="OrthoDB" id="9806522at2"/>
<dbReference type="AlphaFoldDB" id="A0A4Z0LUU2"/>
<dbReference type="PANTHER" id="PTHR43840">
    <property type="entry name" value="MITOCHONDRIAL METAL TRANSPORTER 1-RELATED"/>
    <property type="match status" value="1"/>
</dbReference>
<dbReference type="NCBIfam" id="TIGR01297">
    <property type="entry name" value="CDF"/>
    <property type="match status" value="1"/>
</dbReference>
<dbReference type="Gene3D" id="3.30.70.1350">
    <property type="entry name" value="Cation efflux protein, cytoplasmic domain"/>
    <property type="match status" value="1"/>
</dbReference>
<gene>
    <name evidence="13" type="ORF">E4634_20470</name>
</gene>
<feature type="transmembrane region" description="Helical" evidence="10">
    <location>
        <begin position="46"/>
        <end position="68"/>
    </location>
</feature>
<keyword evidence="6 10" id="KW-0812">Transmembrane</keyword>
<comment type="caution">
    <text evidence="13">The sequence shown here is derived from an EMBL/GenBank/DDBJ whole genome shotgun (WGS) entry which is preliminary data.</text>
</comment>
<organism evidence="13 14">
    <name type="scientific">Mangrovimicrobium sediminis</name>
    <dbReference type="NCBI Taxonomy" id="2562682"/>
    <lineage>
        <taxon>Bacteria</taxon>
        <taxon>Pseudomonadati</taxon>
        <taxon>Pseudomonadota</taxon>
        <taxon>Gammaproteobacteria</taxon>
        <taxon>Cellvibrionales</taxon>
        <taxon>Halieaceae</taxon>
        <taxon>Mangrovimicrobium</taxon>
    </lineage>
</organism>
<dbReference type="GO" id="GO:0006882">
    <property type="term" value="P:intracellular zinc ion homeostasis"/>
    <property type="evidence" value="ECO:0007669"/>
    <property type="project" value="TreeGrafter"/>
</dbReference>
<keyword evidence="7" id="KW-0864">Zinc transport</keyword>
<feature type="transmembrane region" description="Helical" evidence="10">
    <location>
        <begin position="89"/>
        <end position="111"/>
    </location>
</feature>
<name>A0A4Z0LUU2_9GAMM</name>
<dbReference type="SUPFAM" id="SSF160240">
    <property type="entry name" value="Cation efflux protein cytoplasmic domain-like"/>
    <property type="match status" value="1"/>
</dbReference>
<dbReference type="GO" id="GO:0005886">
    <property type="term" value="C:plasma membrane"/>
    <property type="evidence" value="ECO:0007669"/>
    <property type="project" value="UniProtKB-SubCell"/>
</dbReference>
<dbReference type="GO" id="GO:0015093">
    <property type="term" value="F:ferrous iron transmembrane transporter activity"/>
    <property type="evidence" value="ECO:0007669"/>
    <property type="project" value="TreeGrafter"/>
</dbReference>
<dbReference type="GO" id="GO:0015341">
    <property type="term" value="F:zinc efflux antiporter activity"/>
    <property type="evidence" value="ECO:0007669"/>
    <property type="project" value="TreeGrafter"/>
</dbReference>
<feature type="transmembrane region" description="Helical" evidence="10">
    <location>
        <begin position="20"/>
        <end position="40"/>
    </location>
</feature>
<evidence type="ECO:0000256" key="2">
    <source>
        <dbReference type="ARBA" id="ARBA00010212"/>
    </source>
</evidence>
<keyword evidence="7" id="KW-0406">Ion transport</keyword>
<feature type="domain" description="Cation efflux protein cytoplasmic" evidence="12">
    <location>
        <begin position="219"/>
        <end position="295"/>
    </location>
</feature>
<evidence type="ECO:0000259" key="11">
    <source>
        <dbReference type="Pfam" id="PF01545"/>
    </source>
</evidence>
<keyword evidence="5" id="KW-0408">Iron</keyword>
<dbReference type="EMBL" id="SRLE01000017">
    <property type="protein sequence ID" value="TGD70977.1"/>
    <property type="molecule type" value="Genomic_DNA"/>
</dbReference>
<keyword evidence="4" id="KW-1003">Cell membrane</keyword>
<evidence type="ECO:0000313" key="13">
    <source>
        <dbReference type="EMBL" id="TGD70977.1"/>
    </source>
</evidence>
<feature type="transmembrane region" description="Helical" evidence="10">
    <location>
        <begin position="167"/>
        <end position="184"/>
    </location>
</feature>
<dbReference type="PANTHER" id="PTHR43840:SF41">
    <property type="entry name" value="CATION-EFFLUX PUMP FIEF"/>
    <property type="match status" value="1"/>
</dbReference>
<dbReference type="FunFam" id="3.30.70.1350:FF:000002">
    <property type="entry name" value="Ferrous-iron efflux pump FieF"/>
    <property type="match status" value="1"/>
</dbReference>
<keyword evidence="7" id="KW-0862">Zinc</keyword>
<keyword evidence="3" id="KW-0813">Transport</keyword>
<evidence type="ECO:0000256" key="10">
    <source>
        <dbReference type="SAM" id="Phobius"/>
    </source>
</evidence>
<evidence type="ECO:0000259" key="12">
    <source>
        <dbReference type="Pfam" id="PF16916"/>
    </source>
</evidence>
<reference evidence="13 14" key="1">
    <citation type="submission" date="2019-04" db="EMBL/GenBank/DDBJ databases">
        <title>Taxonomy of novel Haliea sp. from mangrove soil of West Coast of India.</title>
        <authorList>
            <person name="Verma A."/>
            <person name="Kumar P."/>
            <person name="Krishnamurthi S."/>
        </authorList>
    </citation>
    <scope>NUCLEOTIDE SEQUENCE [LARGE SCALE GENOMIC DNA]</scope>
    <source>
        <strain evidence="13 14">SAOS-164</strain>
    </source>
</reference>
<dbReference type="Gene3D" id="1.20.1510.10">
    <property type="entry name" value="Cation efflux protein transmembrane domain"/>
    <property type="match status" value="1"/>
</dbReference>
<evidence type="ECO:0000256" key="9">
    <source>
        <dbReference type="ARBA" id="ARBA00023136"/>
    </source>
</evidence>